<dbReference type="PANTHER" id="PTHR33116:SF77">
    <property type="entry name" value="RNA-DIRECTED DNA POLYMERASE"/>
    <property type="match status" value="1"/>
</dbReference>
<dbReference type="InterPro" id="IPR026960">
    <property type="entry name" value="RVT-Znf"/>
</dbReference>
<dbReference type="InterPro" id="IPR000477">
    <property type="entry name" value="RT_dom"/>
</dbReference>
<feature type="domain" description="Reverse transcriptase" evidence="1">
    <location>
        <begin position="1"/>
        <end position="100"/>
    </location>
</feature>
<accession>A0AA38TRD0</accession>
<name>A0AA38TRD0_9ASTR</name>
<proteinExistence type="predicted"/>
<organism evidence="2 3">
    <name type="scientific">Centaurea solstitialis</name>
    <name type="common">yellow star-thistle</name>
    <dbReference type="NCBI Taxonomy" id="347529"/>
    <lineage>
        <taxon>Eukaryota</taxon>
        <taxon>Viridiplantae</taxon>
        <taxon>Streptophyta</taxon>
        <taxon>Embryophyta</taxon>
        <taxon>Tracheophyta</taxon>
        <taxon>Spermatophyta</taxon>
        <taxon>Magnoliopsida</taxon>
        <taxon>eudicotyledons</taxon>
        <taxon>Gunneridae</taxon>
        <taxon>Pentapetalae</taxon>
        <taxon>asterids</taxon>
        <taxon>campanulids</taxon>
        <taxon>Asterales</taxon>
        <taxon>Asteraceae</taxon>
        <taxon>Carduoideae</taxon>
        <taxon>Cardueae</taxon>
        <taxon>Centaureinae</taxon>
        <taxon>Centaurea</taxon>
    </lineage>
</organism>
<evidence type="ECO:0000313" key="3">
    <source>
        <dbReference type="Proteomes" id="UP001172457"/>
    </source>
</evidence>
<gene>
    <name evidence="2" type="ORF">OSB04_009907</name>
</gene>
<dbReference type="PROSITE" id="PS50878">
    <property type="entry name" value="RT_POL"/>
    <property type="match status" value="1"/>
</dbReference>
<evidence type="ECO:0000313" key="2">
    <source>
        <dbReference type="EMBL" id="KAJ9555293.1"/>
    </source>
</evidence>
<dbReference type="Pfam" id="PF13966">
    <property type="entry name" value="zf-RVT"/>
    <property type="match status" value="1"/>
</dbReference>
<sequence length="360" mass="40604">MKEAQRANIYKGVRLNNLVDDISIFQFADDAIFVGDWSYQNAKNLLRALKCFEACSGLKINLSKSSLSGVRVAKEEVKNMARRLNCKEDSLPFKYLGLPVGGNLNLSRNWRPLIGKFRDKLSGWKAETLSIGGRSCLCKSVLGALGTYLFSMYKAPKKVINLHEGLRRNFQWGGTDDKKKICWTKWDNVIRDKQCGGLGIGSLRALNLALLTKWRWREKTEADALWNKVVRGCNGNTRATGGSSKGRGTWHAILGVEKDLEEMGINLSSFLKPKDDGSGWFWELEQSGNFTVRSLRRLIDGVNLPAAETGTEWNHWIPNKTNILIWRALNNRLPTRDNLLKRGICLPTPDCPICHHTRNA</sequence>
<comment type="caution">
    <text evidence="2">The sequence shown here is derived from an EMBL/GenBank/DDBJ whole genome shotgun (WGS) entry which is preliminary data.</text>
</comment>
<dbReference type="PANTHER" id="PTHR33116">
    <property type="entry name" value="REVERSE TRANSCRIPTASE ZINC-BINDING DOMAIN-CONTAINING PROTEIN-RELATED-RELATED"/>
    <property type="match status" value="1"/>
</dbReference>
<evidence type="ECO:0000259" key="1">
    <source>
        <dbReference type="PROSITE" id="PS50878"/>
    </source>
</evidence>
<keyword evidence="3" id="KW-1185">Reference proteome</keyword>
<dbReference type="AlphaFoldDB" id="A0AA38TRD0"/>
<dbReference type="EMBL" id="JARYMX010000003">
    <property type="protein sequence ID" value="KAJ9555293.1"/>
    <property type="molecule type" value="Genomic_DNA"/>
</dbReference>
<dbReference type="Proteomes" id="UP001172457">
    <property type="component" value="Chromosome 3"/>
</dbReference>
<reference evidence="2" key="1">
    <citation type="submission" date="2023-03" db="EMBL/GenBank/DDBJ databases">
        <title>Chromosome-scale reference genome and RAD-based genetic map of yellow starthistle (Centaurea solstitialis) reveal putative structural variation and QTLs associated with invader traits.</title>
        <authorList>
            <person name="Reatini B."/>
            <person name="Cang F.A."/>
            <person name="Jiang Q."/>
            <person name="Mckibben M.T.W."/>
            <person name="Barker M.S."/>
            <person name="Rieseberg L.H."/>
            <person name="Dlugosch K.M."/>
        </authorList>
    </citation>
    <scope>NUCLEOTIDE SEQUENCE</scope>
    <source>
        <strain evidence="2">CAN-66</strain>
        <tissue evidence="2">Leaf</tissue>
    </source>
</reference>
<protein>
    <recommendedName>
        <fullName evidence="1">Reverse transcriptase domain-containing protein</fullName>
    </recommendedName>
</protein>